<evidence type="ECO:0000313" key="3">
    <source>
        <dbReference type="Proteomes" id="UP000289340"/>
    </source>
</evidence>
<dbReference type="Gramene" id="XM_028340593.1">
    <property type="protein sequence ID" value="XP_028196394.1"/>
    <property type="gene ID" value="LOC114381353"/>
</dbReference>
<dbReference type="Proteomes" id="UP000289340">
    <property type="component" value="Chromosome 13"/>
</dbReference>
<comment type="caution">
    <text evidence="2">The sequence shown here is derived from an EMBL/GenBank/DDBJ whole genome shotgun (WGS) entry which is preliminary data.</text>
</comment>
<protein>
    <submittedName>
        <fullName evidence="2">Uncharacterized protein</fullName>
    </submittedName>
</protein>
<dbReference type="EMBL" id="QZWG01000013">
    <property type="protein sequence ID" value="RZB73208.1"/>
    <property type="molecule type" value="Genomic_DNA"/>
</dbReference>
<organism evidence="2 3">
    <name type="scientific">Glycine soja</name>
    <name type="common">Wild soybean</name>
    <dbReference type="NCBI Taxonomy" id="3848"/>
    <lineage>
        <taxon>Eukaryota</taxon>
        <taxon>Viridiplantae</taxon>
        <taxon>Streptophyta</taxon>
        <taxon>Embryophyta</taxon>
        <taxon>Tracheophyta</taxon>
        <taxon>Spermatophyta</taxon>
        <taxon>Magnoliopsida</taxon>
        <taxon>eudicotyledons</taxon>
        <taxon>Gunneridae</taxon>
        <taxon>Pentapetalae</taxon>
        <taxon>rosids</taxon>
        <taxon>fabids</taxon>
        <taxon>Fabales</taxon>
        <taxon>Fabaceae</taxon>
        <taxon>Papilionoideae</taxon>
        <taxon>50 kb inversion clade</taxon>
        <taxon>NPAAA clade</taxon>
        <taxon>indigoferoid/millettioid clade</taxon>
        <taxon>Phaseoleae</taxon>
        <taxon>Glycine</taxon>
        <taxon>Glycine subgen. Soja</taxon>
    </lineage>
</organism>
<keyword evidence="3" id="KW-1185">Reference proteome</keyword>
<evidence type="ECO:0000256" key="1">
    <source>
        <dbReference type="SAM" id="MobiDB-lite"/>
    </source>
</evidence>
<reference evidence="2 3" key="1">
    <citation type="submission" date="2018-09" db="EMBL/GenBank/DDBJ databases">
        <title>A high-quality reference genome of wild soybean provides a powerful tool to mine soybean genomes.</title>
        <authorList>
            <person name="Xie M."/>
            <person name="Chung C.Y.L."/>
            <person name="Li M.-W."/>
            <person name="Wong F.-L."/>
            <person name="Chan T.-F."/>
            <person name="Lam H.-M."/>
        </authorList>
    </citation>
    <scope>NUCLEOTIDE SEQUENCE [LARGE SCALE GENOMIC DNA]</scope>
    <source>
        <strain evidence="3">cv. W05</strain>
        <tissue evidence="2">Hypocotyl of etiolated seedlings</tissue>
    </source>
</reference>
<gene>
    <name evidence="2" type="ORF">D0Y65_037097</name>
</gene>
<accession>A0A445HHV0</accession>
<evidence type="ECO:0000313" key="2">
    <source>
        <dbReference type="EMBL" id="RZB73208.1"/>
    </source>
</evidence>
<sequence length="250" mass="28207">MRRSLVFQQQYYADDGTWMETHQAQQHGYAFHEESSWSSDNNYGHKRFPAAMHMNKLGAFAVDSDLSMSKQKHTKLGGAMRMNRLAAFAMDSDISMSKQRHGKLGRGMHMNMNMLGDFAMDSEMLMSKQKHGKLGGSSGNNIFQEGMHSDHGFGRGYAHHGGGKKLPFAANSSNSHHFSKGGGKFNSGGHHEYFSEESEEYEEAYTEEHVGAITAKVEEMRYQHHNLGGDPCYVNPYDRNNKNWWTAKGI</sequence>
<feature type="region of interest" description="Disordered" evidence="1">
    <location>
        <begin position="164"/>
        <end position="201"/>
    </location>
</feature>
<name>A0A445HHV0_GLYSO</name>
<proteinExistence type="predicted"/>
<dbReference type="AlphaFoldDB" id="A0A445HHV0"/>